<organism evidence="1 2">
    <name type="scientific">Platanthera guangdongensis</name>
    <dbReference type="NCBI Taxonomy" id="2320717"/>
    <lineage>
        <taxon>Eukaryota</taxon>
        <taxon>Viridiplantae</taxon>
        <taxon>Streptophyta</taxon>
        <taxon>Embryophyta</taxon>
        <taxon>Tracheophyta</taxon>
        <taxon>Spermatophyta</taxon>
        <taxon>Magnoliopsida</taxon>
        <taxon>Liliopsida</taxon>
        <taxon>Asparagales</taxon>
        <taxon>Orchidaceae</taxon>
        <taxon>Orchidoideae</taxon>
        <taxon>Orchideae</taxon>
        <taxon>Orchidinae</taxon>
        <taxon>Platanthera</taxon>
    </lineage>
</organism>
<comment type="caution">
    <text evidence="1">The sequence shown here is derived from an EMBL/GenBank/DDBJ whole genome shotgun (WGS) entry which is preliminary data.</text>
</comment>
<evidence type="ECO:0000313" key="2">
    <source>
        <dbReference type="Proteomes" id="UP001412067"/>
    </source>
</evidence>
<keyword evidence="2" id="KW-1185">Reference proteome</keyword>
<reference evidence="1 2" key="1">
    <citation type="journal article" date="2022" name="Nat. Plants">
        <title>Genomes of leafy and leafless Platanthera orchids illuminate the evolution of mycoheterotrophy.</title>
        <authorList>
            <person name="Li M.H."/>
            <person name="Liu K.W."/>
            <person name="Li Z."/>
            <person name="Lu H.C."/>
            <person name="Ye Q.L."/>
            <person name="Zhang D."/>
            <person name="Wang J.Y."/>
            <person name="Li Y.F."/>
            <person name="Zhong Z.M."/>
            <person name="Liu X."/>
            <person name="Yu X."/>
            <person name="Liu D.K."/>
            <person name="Tu X.D."/>
            <person name="Liu B."/>
            <person name="Hao Y."/>
            <person name="Liao X.Y."/>
            <person name="Jiang Y.T."/>
            <person name="Sun W.H."/>
            <person name="Chen J."/>
            <person name="Chen Y.Q."/>
            <person name="Ai Y."/>
            <person name="Zhai J.W."/>
            <person name="Wu S.S."/>
            <person name="Zhou Z."/>
            <person name="Hsiao Y.Y."/>
            <person name="Wu W.L."/>
            <person name="Chen Y.Y."/>
            <person name="Lin Y.F."/>
            <person name="Hsu J.L."/>
            <person name="Li C.Y."/>
            <person name="Wang Z.W."/>
            <person name="Zhao X."/>
            <person name="Zhong W.Y."/>
            <person name="Ma X.K."/>
            <person name="Ma L."/>
            <person name="Huang J."/>
            <person name="Chen G.Z."/>
            <person name="Huang M.Z."/>
            <person name="Huang L."/>
            <person name="Peng D.H."/>
            <person name="Luo Y.B."/>
            <person name="Zou S.Q."/>
            <person name="Chen S.P."/>
            <person name="Lan S."/>
            <person name="Tsai W.C."/>
            <person name="Van de Peer Y."/>
            <person name="Liu Z.J."/>
        </authorList>
    </citation>
    <scope>NUCLEOTIDE SEQUENCE [LARGE SCALE GENOMIC DNA]</scope>
    <source>
        <strain evidence="1">Lor288</strain>
    </source>
</reference>
<dbReference type="Proteomes" id="UP001412067">
    <property type="component" value="Unassembled WGS sequence"/>
</dbReference>
<accession>A0ABR2LVI3</accession>
<evidence type="ECO:0000313" key="1">
    <source>
        <dbReference type="EMBL" id="KAK8952876.1"/>
    </source>
</evidence>
<name>A0ABR2LVI3_9ASPA</name>
<gene>
    <name evidence="1" type="primary">SDP1</name>
    <name evidence="1" type="ORF">KSP40_PGU006245</name>
</gene>
<protein>
    <submittedName>
        <fullName evidence="1">Triacylglycerol lipase SDP1</fullName>
    </submittedName>
</protein>
<dbReference type="EMBL" id="JBBWWR010000014">
    <property type="protein sequence ID" value="KAK8952876.1"/>
    <property type="molecule type" value="Genomic_DNA"/>
</dbReference>
<proteinExistence type="predicted"/>
<sequence>MMRLKELFNVNHFIVSQANPRIASVLWVKELVRAYGGNSVAKVLYQQLALMIFPLFHPSCFNSFNILTNLTISYNHSLLLLTLCN</sequence>